<sequence length="235" mass="27047">MWKVLFKINFVRNKTPSESNEKSESLVEEKEKEVNCNEDTENLIEIGEVYQIHQVELKNKTKKIVNQLELSDLVNTRQGIFGGLETNLNAIEADTLFLCKNVDLAAFRLYIDEKLIKTTNVSVNVIKARHVYSLDALSYIQSGKKNSTIYQSYSPNCKFSVIVEKCNNVYIYLKESSQLNKKTIHKNPKIVDTIAKQYIFTLADKFDDIVGIKIINDHQIHLLTQLSIIVLYIKI</sequence>
<accession>A0A177ATU9</accession>
<keyword evidence="2" id="KW-1185">Reference proteome</keyword>
<protein>
    <submittedName>
        <fullName evidence="1">Uncharacterized protein</fullName>
    </submittedName>
</protein>
<organism evidence="1 2">
    <name type="scientific">Intoshia linei</name>
    <dbReference type="NCBI Taxonomy" id="1819745"/>
    <lineage>
        <taxon>Eukaryota</taxon>
        <taxon>Metazoa</taxon>
        <taxon>Spiralia</taxon>
        <taxon>Lophotrochozoa</taxon>
        <taxon>Mesozoa</taxon>
        <taxon>Orthonectida</taxon>
        <taxon>Rhopaluridae</taxon>
        <taxon>Intoshia</taxon>
    </lineage>
</organism>
<evidence type="ECO:0000313" key="1">
    <source>
        <dbReference type="EMBL" id="OAF65429.1"/>
    </source>
</evidence>
<proteinExistence type="predicted"/>
<evidence type="ECO:0000313" key="2">
    <source>
        <dbReference type="Proteomes" id="UP000078046"/>
    </source>
</evidence>
<dbReference type="Proteomes" id="UP000078046">
    <property type="component" value="Unassembled WGS sequence"/>
</dbReference>
<comment type="caution">
    <text evidence="1">The sequence shown here is derived from an EMBL/GenBank/DDBJ whole genome shotgun (WGS) entry which is preliminary data.</text>
</comment>
<name>A0A177ATU9_9BILA</name>
<dbReference type="AlphaFoldDB" id="A0A177ATU9"/>
<reference evidence="1 2" key="1">
    <citation type="submission" date="2016-04" db="EMBL/GenBank/DDBJ databases">
        <title>The genome of Intoshia linei affirms orthonectids as highly simplified spiralians.</title>
        <authorList>
            <person name="Mikhailov K.V."/>
            <person name="Slusarev G.S."/>
            <person name="Nikitin M.A."/>
            <person name="Logacheva M.D."/>
            <person name="Penin A."/>
            <person name="Aleoshin V."/>
            <person name="Panchin Y.V."/>
        </authorList>
    </citation>
    <scope>NUCLEOTIDE SEQUENCE [LARGE SCALE GENOMIC DNA]</scope>
    <source>
        <strain evidence="1">Intl2013</strain>
        <tissue evidence="1">Whole animal</tissue>
    </source>
</reference>
<dbReference type="EMBL" id="LWCA01001297">
    <property type="protein sequence ID" value="OAF65429.1"/>
    <property type="molecule type" value="Genomic_DNA"/>
</dbReference>
<gene>
    <name evidence="1" type="ORF">A3Q56_06848</name>
</gene>
<dbReference type="OrthoDB" id="428655at2759"/>